<keyword evidence="1" id="KW-0472">Membrane</keyword>
<reference evidence="2 3" key="1">
    <citation type="journal article" date="2009" name="Nature">
        <title>The Sorghum bicolor genome and the diversification of grasses.</title>
        <authorList>
            <person name="Paterson A.H."/>
            <person name="Bowers J.E."/>
            <person name="Bruggmann R."/>
            <person name="Dubchak I."/>
            <person name="Grimwood J."/>
            <person name="Gundlach H."/>
            <person name="Haberer G."/>
            <person name="Hellsten U."/>
            <person name="Mitros T."/>
            <person name="Poliakov A."/>
            <person name="Schmutz J."/>
            <person name="Spannagl M."/>
            <person name="Tang H."/>
            <person name="Wang X."/>
            <person name="Wicker T."/>
            <person name="Bharti A.K."/>
            <person name="Chapman J."/>
            <person name="Feltus F.A."/>
            <person name="Gowik U."/>
            <person name="Grigoriev I.V."/>
            <person name="Lyons E."/>
            <person name="Maher C.A."/>
            <person name="Martis M."/>
            <person name="Narechania A."/>
            <person name="Otillar R.P."/>
            <person name="Penning B.W."/>
            <person name="Salamov A.A."/>
            <person name="Wang Y."/>
            <person name="Zhang L."/>
            <person name="Carpita N.C."/>
            <person name="Freeling M."/>
            <person name="Gingle A.R."/>
            <person name="Hash C.T."/>
            <person name="Keller B."/>
            <person name="Klein P."/>
            <person name="Kresovich S."/>
            <person name="McCann M.C."/>
            <person name="Ming R."/>
            <person name="Peterson D.G."/>
            <person name="Mehboob-ur-Rahman"/>
            <person name="Ware D."/>
            <person name="Westhoff P."/>
            <person name="Mayer K.F."/>
            <person name="Messing J."/>
            <person name="Rokhsar D.S."/>
        </authorList>
    </citation>
    <scope>NUCLEOTIDE SEQUENCE [LARGE SCALE GENOMIC DNA]</scope>
    <source>
        <strain evidence="3">cv. BTx623</strain>
    </source>
</reference>
<proteinExistence type="predicted"/>
<organism evidence="2 3">
    <name type="scientific">Sorghum bicolor</name>
    <name type="common">Sorghum</name>
    <name type="synonym">Sorghum vulgare</name>
    <dbReference type="NCBI Taxonomy" id="4558"/>
    <lineage>
        <taxon>Eukaryota</taxon>
        <taxon>Viridiplantae</taxon>
        <taxon>Streptophyta</taxon>
        <taxon>Embryophyta</taxon>
        <taxon>Tracheophyta</taxon>
        <taxon>Spermatophyta</taxon>
        <taxon>Magnoliopsida</taxon>
        <taxon>Liliopsida</taxon>
        <taxon>Poales</taxon>
        <taxon>Poaceae</taxon>
        <taxon>PACMAD clade</taxon>
        <taxon>Panicoideae</taxon>
        <taxon>Andropogonodae</taxon>
        <taxon>Andropogoneae</taxon>
        <taxon>Sorghinae</taxon>
        <taxon>Sorghum</taxon>
    </lineage>
</organism>
<sequence length="111" mass="12491">MGPMQKDDSCYTKKRKISFLLHILQQQASRCCILCMNVDTSYPPIHSFIFWTSQSQVHMYCVLLATRGIFVILLSILVLVLGPTIAFFTGQREYLLDISITGSHVLCATGC</sequence>
<gene>
    <name evidence="2" type="ORF">SORBI_3004G080700</name>
</gene>
<keyword evidence="3" id="KW-1185">Reference proteome</keyword>
<name>A0A194YNF1_SORBI</name>
<protein>
    <submittedName>
        <fullName evidence="2">Uncharacterized protein</fullName>
    </submittedName>
</protein>
<reference evidence="3" key="2">
    <citation type="journal article" date="2018" name="Plant J.">
        <title>The Sorghum bicolor reference genome: improved assembly, gene annotations, a transcriptome atlas, and signatures of genome organization.</title>
        <authorList>
            <person name="McCormick R.F."/>
            <person name="Truong S.K."/>
            <person name="Sreedasyam A."/>
            <person name="Jenkins J."/>
            <person name="Shu S."/>
            <person name="Sims D."/>
            <person name="Kennedy M."/>
            <person name="Amirebrahimi M."/>
            <person name="Weers B.D."/>
            <person name="McKinley B."/>
            <person name="Mattison A."/>
            <person name="Morishige D.T."/>
            <person name="Grimwood J."/>
            <person name="Schmutz J."/>
            <person name="Mullet J.E."/>
        </authorList>
    </citation>
    <scope>NUCLEOTIDE SEQUENCE [LARGE SCALE GENOMIC DNA]</scope>
    <source>
        <strain evidence="3">cv. BTx623</strain>
    </source>
</reference>
<evidence type="ECO:0000256" key="1">
    <source>
        <dbReference type="SAM" id="Phobius"/>
    </source>
</evidence>
<keyword evidence="1" id="KW-0812">Transmembrane</keyword>
<dbReference type="Gramene" id="KXG29716">
    <property type="protein sequence ID" value="KXG29716"/>
    <property type="gene ID" value="SORBI_3004G080700"/>
</dbReference>
<dbReference type="InParanoid" id="A0A194YNF1"/>
<feature type="transmembrane region" description="Helical" evidence="1">
    <location>
        <begin position="57"/>
        <end position="82"/>
    </location>
</feature>
<evidence type="ECO:0000313" key="3">
    <source>
        <dbReference type="Proteomes" id="UP000000768"/>
    </source>
</evidence>
<keyword evidence="1" id="KW-1133">Transmembrane helix</keyword>
<dbReference type="Proteomes" id="UP000000768">
    <property type="component" value="Chromosome 4"/>
</dbReference>
<dbReference type="AlphaFoldDB" id="A0A194YNF1"/>
<dbReference type="EMBL" id="CM000763">
    <property type="protein sequence ID" value="KXG29716.1"/>
    <property type="molecule type" value="Genomic_DNA"/>
</dbReference>
<accession>A0A194YNF1</accession>
<evidence type="ECO:0000313" key="2">
    <source>
        <dbReference type="EMBL" id="KXG29716.1"/>
    </source>
</evidence>